<reference evidence="9 10" key="1">
    <citation type="journal article" date="2019" name="Int. J. Syst. Evol. Microbiol.">
        <title>The Global Catalogue of Microorganisms (GCM) 10K type strain sequencing project: providing services to taxonomists for standard genome sequencing and annotation.</title>
        <authorList>
            <consortium name="The Broad Institute Genomics Platform"/>
            <consortium name="The Broad Institute Genome Sequencing Center for Infectious Disease"/>
            <person name="Wu L."/>
            <person name="Ma J."/>
        </authorList>
    </citation>
    <scope>NUCLEOTIDE SEQUENCE [LARGE SCALE GENOMIC DNA]</scope>
    <source>
        <strain evidence="9 10">JCM 15313</strain>
    </source>
</reference>
<keyword evidence="3" id="KW-1003">Cell membrane</keyword>
<feature type="transmembrane region" description="Helical" evidence="7">
    <location>
        <begin position="201"/>
        <end position="221"/>
    </location>
</feature>
<dbReference type="CDD" id="cd17321">
    <property type="entry name" value="MFS_MMR_MDR_like"/>
    <property type="match status" value="1"/>
</dbReference>
<feature type="transmembrane region" description="Helical" evidence="7">
    <location>
        <begin position="167"/>
        <end position="189"/>
    </location>
</feature>
<comment type="caution">
    <text evidence="9">The sequence shown here is derived from an EMBL/GenBank/DDBJ whole genome shotgun (WGS) entry which is preliminary data.</text>
</comment>
<evidence type="ECO:0000256" key="7">
    <source>
        <dbReference type="SAM" id="Phobius"/>
    </source>
</evidence>
<feature type="domain" description="Major facilitator superfamily (MFS) profile" evidence="8">
    <location>
        <begin position="14"/>
        <end position="465"/>
    </location>
</feature>
<gene>
    <name evidence="9" type="ORF">GCM10009799_09150</name>
</gene>
<evidence type="ECO:0000256" key="5">
    <source>
        <dbReference type="ARBA" id="ARBA00022989"/>
    </source>
</evidence>
<feature type="transmembrane region" description="Helical" evidence="7">
    <location>
        <begin position="306"/>
        <end position="324"/>
    </location>
</feature>
<evidence type="ECO:0000256" key="2">
    <source>
        <dbReference type="ARBA" id="ARBA00022448"/>
    </source>
</evidence>
<evidence type="ECO:0000256" key="6">
    <source>
        <dbReference type="ARBA" id="ARBA00023136"/>
    </source>
</evidence>
<dbReference type="Proteomes" id="UP001501585">
    <property type="component" value="Unassembled WGS sequence"/>
</dbReference>
<evidence type="ECO:0000256" key="4">
    <source>
        <dbReference type="ARBA" id="ARBA00022692"/>
    </source>
</evidence>
<dbReference type="PANTHER" id="PTHR42718:SF46">
    <property type="entry name" value="BLR6921 PROTEIN"/>
    <property type="match status" value="1"/>
</dbReference>
<keyword evidence="4 7" id="KW-0812">Transmembrane</keyword>
<keyword evidence="2" id="KW-0813">Transport</keyword>
<feature type="transmembrane region" description="Helical" evidence="7">
    <location>
        <begin position="49"/>
        <end position="68"/>
    </location>
</feature>
<dbReference type="InterPro" id="IPR020846">
    <property type="entry name" value="MFS_dom"/>
</dbReference>
<dbReference type="InterPro" id="IPR011701">
    <property type="entry name" value="MFS"/>
</dbReference>
<evidence type="ECO:0000256" key="3">
    <source>
        <dbReference type="ARBA" id="ARBA00022475"/>
    </source>
</evidence>
<comment type="subcellular location">
    <subcellularLocation>
        <location evidence="1">Cell membrane</location>
        <topology evidence="1">Multi-pass membrane protein</topology>
    </subcellularLocation>
</comment>
<dbReference type="Pfam" id="PF07690">
    <property type="entry name" value="MFS_1"/>
    <property type="match status" value="1"/>
</dbReference>
<evidence type="ECO:0000313" key="10">
    <source>
        <dbReference type="Proteomes" id="UP001501585"/>
    </source>
</evidence>
<feature type="transmembrane region" description="Helical" evidence="7">
    <location>
        <begin position="227"/>
        <end position="250"/>
    </location>
</feature>
<organism evidence="9 10">
    <name type="scientific">Nocardiopsis rhodophaea</name>
    <dbReference type="NCBI Taxonomy" id="280238"/>
    <lineage>
        <taxon>Bacteria</taxon>
        <taxon>Bacillati</taxon>
        <taxon>Actinomycetota</taxon>
        <taxon>Actinomycetes</taxon>
        <taxon>Streptosporangiales</taxon>
        <taxon>Nocardiopsidaceae</taxon>
        <taxon>Nocardiopsis</taxon>
    </lineage>
</organism>
<dbReference type="EMBL" id="BAAAPC010000003">
    <property type="protein sequence ID" value="GAA1985867.1"/>
    <property type="molecule type" value="Genomic_DNA"/>
</dbReference>
<name>A0ABN2SGY3_9ACTN</name>
<accession>A0ABN2SGY3</accession>
<feature type="transmembrane region" description="Helical" evidence="7">
    <location>
        <begin position="331"/>
        <end position="352"/>
    </location>
</feature>
<dbReference type="PANTHER" id="PTHR42718">
    <property type="entry name" value="MAJOR FACILITATOR SUPERFAMILY MULTIDRUG TRANSPORTER MFSC"/>
    <property type="match status" value="1"/>
</dbReference>
<proteinExistence type="predicted"/>
<keyword evidence="10" id="KW-1185">Reference proteome</keyword>
<feature type="transmembrane region" description="Helical" evidence="7">
    <location>
        <begin position="408"/>
        <end position="426"/>
    </location>
</feature>
<evidence type="ECO:0000313" key="9">
    <source>
        <dbReference type="EMBL" id="GAA1985867.1"/>
    </source>
</evidence>
<protein>
    <submittedName>
        <fullName evidence="9">DHA2 family efflux MFS transporter permease subunit</fullName>
    </submittedName>
</protein>
<feature type="transmembrane region" description="Helical" evidence="7">
    <location>
        <begin position="80"/>
        <end position="106"/>
    </location>
</feature>
<sequence length="484" mass="48674">MGTATRQREWKGLALLLLASAQFVIILDAGIVNIAMPSLGTELGFQPEGLAWVTNAYTVMFGGLLLLGGRIADLTSPRRVFMVGMGVLAVASLVGGFAPSAGWLIAARAGQGLGAALISPSALALVMTTFAAGSERNRALGVFMSMSGLGGACGFLFGGVLTQWFGWPAVFFVNVPVAVLAIALAPRLLGETRNAAGSRAFDTAGAVSVTAGLALLVYTIVSAGSAGWASAQTLGLGAVAIGLLVAFTVIESRHPQPLVPLTIFRNRTLSGANVVAILLTMSVYPFFFFLTLYLQQVRGFTPFEAGIGQLPVALAMTVTAAGLASTLVTRFGPATVLGGGLLLVAAGLGLMTRITAEGSYWVEVAGPCVLIGVGAGCTFVAVTVAATASARASESGLAAGLINTTQQFGGAIGLAVLVAIASTAGMQVDASGPELLPGYRAALFAGAVFAMIGAVLTAVVLRGGRAKGAAPGEGAAQDAPAERG</sequence>
<dbReference type="InterPro" id="IPR036259">
    <property type="entry name" value="MFS_trans_sf"/>
</dbReference>
<feature type="transmembrane region" description="Helical" evidence="7">
    <location>
        <begin position="139"/>
        <end position="161"/>
    </location>
</feature>
<keyword evidence="6 7" id="KW-0472">Membrane</keyword>
<dbReference type="PROSITE" id="PS50850">
    <property type="entry name" value="MFS"/>
    <property type="match status" value="1"/>
</dbReference>
<feature type="transmembrane region" description="Helical" evidence="7">
    <location>
        <begin position="12"/>
        <end position="37"/>
    </location>
</feature>
<evidence type="ECO:0000259" key="8">
    <source>
        <dbReference type="PROSITE" id="PS50850"/>
    </source>
</evidence>
<dbReference type="Gene3D" id="1.20.1720.10">
    <property type="entry name" value="Multidrug resistance protein D"/>
    <property type="match status" value="1"/>
</dbReference>
<dbReference type="RefSeq" id="WP_344104504.1">
    <property type="nucleotide sequence ID" value="NZ_BAAAPC010000003.1"/>
</dbReference>
<feature type="transmembrane region" description="Helical" evidence="7">
    <location>
        <begin position="271"/>
        <end position="294"/>
    </location>
</feature>
<feature type="transmembrane region" description="Helical" evidence="7">
    <location>
        <begin position="112"/>
        <end position="132"/>
    </location>
</feature>
<evidence type="ECO:0000256" key="1">
    <source>
        <dbReference type="ARBA" id="ARBA00004651"/>
    </source>
</evidence>
<feature type="transmembrane region" description="Helical" evidence="7">
    <location>
        <begin position="438"/>
        <end position="461"/>
    </location>
</feature>
<dbReference type="Gene3D" id="1.20.1250.20">
    <property type="entry name" value="MFS general substrate transporter like domains"/>
    <property type="match status" value="1"/>
</dbReference>
<keyword evidence="5 7" id="KW-1133">Transmembrane helix</keyword>
<feature type="transmembrane region" description="Helical" evidence="7">
    <location>
        <begin position="364"/>
        <end position="387"/>
    </location>
</feature>
<dbReference type="SUPFAM" id="SSF103473">
    <property type="entry name" value="MFS general substrate transporter"/>
    <property type="match status" value="1"/>
</dbReference>